<gene>
    <name evidence="1" type="ORF">BaRGS_00029542</name>
</gene>
<protein>
    <submittedName>
        <fullName evidence="1">Uncharacterized protein</fullName>
    </submittedName>
</protein>
<evidence type="ECO:0000313" key="1">
    <source>
        <dbReference type="EMBL" id="KAK7479198.1"/>
    </source>
</evidence>
<dbReference type="EMBL" id="JACVVK020000308">
    <property type="protein sequence ID" value="KAK7479198.1"/>
    <property type="molecule type" value="Genomic_DNA"/>
</dbReference>
<feature type="non-terminal residue" evidence="1">
    <location>
        <position position="76"/>
    </location>
</feature>
<evidence type="ECO:0000313" key="2">
    <source>
        <dbReference type="Proteomes" id="UP001519460"/>
    </source>
</evidence>
<comment type="caution">
    <text evidence="1">The sequence shown here is derived from an EMBL/GenBank/DDBJ whole genome shotgun (WGS) entry which is preliminary data.</text>
</comment>
<accession>A0ABD0JWH6</accession>
<name>A0ABD0JWH6_9CAEN</name>
<dbReference type="Gene3D" id="1.25.10.10">
    <property type="entry name" value="Leucine-rich Repeat Variant"/>
    <property type="match status" value="1"/>
</dbReference>
<dbReference type="Proteomes" id="UP001519460">
    <property type="component" value="Unassembled WGS sequence"/>
</dbReference>
<dbReference type="InterPro" id="IPR011989">
    <property type="entry name" value="ARM-like"/>
</dbReference>
<proteinExistence type="predicted"/>
<reference evidence="1 2" key="1">
    <citation type="journal article" date="2023" name="Sci. Data">
        <title>Genome assembly of the Korean intertidal mud-creeper Batillaria attramentaria.</title>
        <authorList>
            <person name="Patra A.K."/>
            <person name="Ho P.T."/>
            <person name="Jun S."/>
            <person name="Lee S.J."/>
            <person name="Kim Y."/>
            <person name="Won Y.J."/>
        </authorList>
    </citation>
    <scope>NUCLEOTIDE SEQUENCE [LARGE SCALE GENOMIC DNA]</scope>
    <source>
        <strain evidence="1">Wonlab-2016</strain>
    </source>
</reference>
<keyword evidence="2" id="KW-1185">Reference proteome</keyword>
<dbReference type="AlphaFoldDB" id="A0ABD0JWH6"/>
<organism evidence="1 2">
    <name type="scientific">Batillaria attramentaria</name>
    <dbReference type="NCBI Taxonomy" id="370345"/>
    <lineage>
        <taxon>Eukaryota</taxon>
        <taxon>Metazoa</taxon>
        <taxon>Spiralia</taxon>
        <taxon>Lophotrochozoa</taxon>
        <taxon>Mollusca</taxon>
        <taxon>Gastropoda</taxon>
        <taxon>Caenogastropoda</taxon>
        <taxon>Sorbeoconcha</taxon>
        <taxon>Cerithioidea</taxon>
        <taxon>Batillariidae</taxon>
        <taxon>Batillaria</taxon>
    </lineage>
</organism>
<sequence length="76" mass="8309">MGAPCLGLRVIKAVATREPAEQRVLLQPVSSERPVTSPLANPNVAVKKQVFEILAAISVYSKDGYARAMQVLERFK</sequence>